<evidence type="ECO:0000256" key="5">
    <source>
        <dbReference type="ARBA" id="ARBA00023146"/>
    </source>
</evidence>
<keyword evidence="4" id="KW-0648">Protein biosynthesis</keyword>
<dbReference type="GO" id="GO:0003676">
    <property type="term" value="F:nucleic acid binding"/>
    <property type="evidence" value="ECO:0007669"/>
    <property type="project" value="InterPro"/>
</dbReference>
<dbReference type="GO" id="GO:0006422">
    <property type="term" value="P:aspartyl-tRNA aminoacylation"/>
    <property type="evidence" value="ECO:0007669"/>
    <property type="project" value="TreeGrafter"/>
</dbReference>
<dbReference type="GO" id="GO:0005739">
    <property type="term" value="C:mitochondrion"/>
    <property type="evidence" value="ECO:0007669"/>
    <property type="project" value="TreeGrafter"/>
</dbReference>
<keyword evidence="2" id="KW-0547">Nucleotide-binding</keyword>
<sequence length="651" mass="72981">MAKSLRSRVKKAHRSAKRTREDSDTAPAEEATKDNRPEFADDLKDFEKEEKEESMEEDAKKVSTSGRDLGRHRKRQQAKRGAGFNGRKGGNRESVALAGWVQTPRRASNKLSFVPLKDFTGTTQLVVRSSSALEGLDKLPSQSVVLIEGQVNKRSDKQINKSLDTGEIEVDVKSYTLLNQATNLPFNPHDESIKEDLRLQYRYLDLRRKFLTDNLRKRSAVTHTIRNHLHDRHFTEVETPILLKSTPEGAREFLVPTRNHVKAPTFYALPQSPQQPKQLLIASGATDAYFQIAKCFRDEDGRKDRQPEFTQLDIELGFVSGAASQDAATSGWNMGGEQVRNLIEGLIRQLWREYQSTELESTFKVMKYRDAMNKYGSDKPDLRFGLEIALASMSADGNSQTRGLVYRPSRDGQLDGDFLKNHPGCSQITEEQKRNLDVQEGDIVWLEELPTNPEGGGTGLGALRLKLGEQLGLLSNPDAYAFVWIVEFPLFTRADEDKEFLSKGRWSSTHHPFTAPYAEDISLLEENVSLVRGQHYDLVLNGVELGGGSVRIHDASLQLKVFKDVLELTDDEVDRFDHLLVALKSGAPPHAGIALGLDRLVAIMCNTSSIRDVIAFPKSLNGMDRLFKSPSGTTDDILKEYNLEAKKVGTE</sequence>
<dbReference type="Gene3D" id="2.40.50.140">
    <property type="entry name" value="Nucleic acid-binding proteins"/>
    <property type="match status" value="1"/>
</dbReference>
<dbReference type="GO" id="GO:0005524">
    <property type="term" value="F:ATP binding"/>
    <property type="evidence" value="ECO:0007669"/>
    <property type="project" value="UniProtKB-KW"/>
</dbReference>
<keyword evidence="3" id="KW-0067">ATP-binding</keyword>
<evidence type="ECO:0000313" key="9">
    <source>
        <dbReference type="Proteomes" id="UP000307169"/>
    </source>
</evidence>
<dbReference type="SUPFAM" id="SSF55681">
    <property type="entry name" value="Class II aaRS and biotin synthetases"/>
    <property type="match status" value="1"/>
</dbReference>
<dbReference type="InterPro" id="IPR002312">
    <property type="entry name" value="Asp/Asn-tRNA-synth_IIb"/>
</dbReference>
<dbReference type="PROSITE" id="PS50862">
    <property type="entry name" value="AA_TRNA_LIGASE_II"/>
    <property type="match status" value="1"/>
</dbReference>
<reference evidence="8 9" key="1">
    <citation type="submission" date="2019-03" db="EMBL/GenBank/DDBJ databases">
        <title>Sequencing 25 genomes of Wallemia mellicola.</title>
        <authorList>
            <person name="Gostincar C."/>
        </authorList>
    </citation>
    <scope>NUCLEOTIDE SEQUENCE [LARGE SCALE GENOMIC DNA]</scope>
    <source>
        <strain evidence="8 9">EXF-1262</strain>
    </source>
</reference>
<evidence type="ECO:0000256" key="1">
    <source>
        <dbReference type="ARBA" id="ARBA00022598"/>
    </source>
</evidence>
<dbReference type="InterPro" id="IPR047089">
    <property type="entry name" value="Asp-tRNA-ligase_1_N"/>
</dbReference>
<accession>A0A4T0P317</accession>
<comment type="caution">
    <text evidence="8">The sequence shown here is derived from an EMBL/GenBank/DDBJ whole genome shotgun (WGS) entry which is preliminary data.</text>
</comment>
<evidence type="ECO:0000313" key="8">
    <source>
        <dbReference type="EMBL" id="TIC04364.1"/>
    </source>
</evidence>
<name>A0A4T0P317_9BASI</name>
<dbReference type="InterPro" id="IPR004365">
    <property type="entry name" value="NA-bd_OB_tRNA"/>
</dbReference>
<gene>
    <name evidence="8" type="ORF">E3Q17_00385</name>
</gene>
<dbReference type="SUPFAM" id="SSF50249">
    <property type="entry name" value="Nucleic acid-binding proteins"/>
    <property type="match status" value="1"/>
</dbReference>
<dbReference type="AlphaFoldDB" id="A0A4T0P317"/>
<dbReference type="PANTHER" id="PTHR22594:SF5">
    <property type="entry name" value="ASPARTATE--TRNA LIGASE, MITOCHONDRIAL"/>
    <property type="match status" value="1"/>
</dbReference>
<evidence type="ECO:0000256" key="6">
    <source>
        <dbReference type="SAM" id="MobiDB-lite"/>
    </source>
</evidence>
<dbReference type="PRINTS" id="PR01042">
    <property type="entry name" value="TRNASYNTHASP"/>
</dbReference>
<dbReference type="Gene3D" id="3.30.930.10">
    <property type="entry name" value="Bira Bifunctional Protein, Domain 2"/>
    <property type="match status" value="2"/>
</dbReference>
<feature type="region of interest" description="Disordered" evidence="6">
    <location>
        <begin position="1"/>
        <end position="91"/>
    </location>
</feature>
<dbReference type="InterPro" id="IPR004364">
    <property type="entry name" value="Aa-tRNA-synt_II"/>
</dbReference>
<evidence type="ECO:0000259" key="7">
    <source>
        <dbReference type="PROSITE" id="PS50862"/>
    </source>
</evidence>
<evidence type="ECO:0000256" key="3">
    <source>
        <dbReference type="ARBA" id="ARBA00022840"/>
    </source>
</evidence>
<dbReference type="Pfam" id="PF01336">
    <property type="entry name" value="tRNA_anti-codon"/>
    <property type="match status" value="1"/>
</dbReference>
<proteinExistence type="inferred from homology"/>
<dbReference type="PANTHER" id="PTHR22594">
    <property type="entry name" value="ASPARTYL/LYSYL-TRNA SYNTHETASE"/>
    <property type="match status" value="1"/>
</dbReference>
<feature type="compositionally biased region" description="Basic residues" evidence="6">
    <location>
        <begin position="1"/>
        <end position="17"/>
    </location>
</feature>
<feature type="domain" description="Aminoacyl-transfer RNA synthetases class-II family profile" evidence="7">
    <location>
        <begin position="218"/>
        <end position="630"/>
    </location>
</feature>
<keyword evidence="5 8" id="KW-0030">Aminoacyl-tRNA synthetase</keyword>
<dbReference type="InterPro" id="IPR006195">
    <property type="entry name" value="aa-tRNA-synth_II"/>
</dbReference>
<keyword evidence="1" id="KW-0436">Ligase</keyword>
<organism evidence="8 9">
    <name type="scientific">Wallemia mellicola</name>
    <dbReference type="NCBI Taxonomy" id="1708541"/>
    <lineage>
        <taxon>Eukaryota</taxon>
        <taxon>Fungi</taxon>
        <taxon>Dikarya</taxon>
        <taxon>Basidiomycota</taxon>
        <taxon>Wallemiomycotina</taxon>
        <taxon>Wallemiomycetes</taxon>
        <taxon>Wallemiales</taxon>
        <taxon>Wallemiaceae</taxon>
        <taxon>Wallemia</taxon>
    </lineage>
</organism>
<evidence type="ECO:0000256" key="4">
    <source>
        <dbReference type="ARBA" id="ARBA00022917"/>
    </source>
</evidence>
<dbReference type="CDD" id="cd04317">
    <property type="entry name" value="EcAspRS_like_N"/>
    <property type="match status" value="1"/>
</dbReference>
<dbReference type="GO" id="GO:0004815">
    <property type="term" value="F:aspartate-tRNA ligase activity"/>
    <property type="evidence" value="ECO:0007669"/>
    <property type="project" value="TreeGrafter"/>
</dbReference>
<evidence type="ECO:0000256" key="2">
    <source>
        <dbReference type="ARBA" id="ARBA00022741"/>
    </source>
</evidence>
<feature type="compositionally biased region" description="Basic and acidic residues" evidence="6">
    <location>
        <begin position="30"/>
        <end position="61"/>
    </location>
</feature>
<dbReference type="Pfam" id="PF00152">
    <property type="entry name" value="tRNA-synt_2"/>
    <property type="match status" value="1"/>
</dbReference>
<dbReference type="HAMAP" id="MF_00044">
    <property type="entry name" value="Asp_tRNA_synth_type1"/>
    <property type="match status" value="1"/>
</dbReference>
<dbReference type="InterPro" id="IPR045864">
    <property type="entry name" value="aa-tRNA-synth_II/BPL/LPL"/>
</dbReference>
<dbReference type="EMBL" id="SPRH01000003">
    <property type="protein sequence ID" value="TIC04364.1"/>
    <property type="molecule type" value="Genomic_DNA"/>
</dbReference>
<dbReference type="InterPro" id="IPR012340">
    <property type="entry name" value="NA-bd_OB-fold"/>
</dbReference>
<dbReference type="InterPro" id="IPR004524">
    <property type="entry name" value="Asp-tRNA-ligase_1"/>
</dbReference>
<protein>
    <submittedName>
        <fullName evidence="8">Aspartyl-tRNA synthetase</fullName>
    </submittedName>
</protein>
<dbReference type="Proteomes" id="UP000307169">
    <property type="component" value="Unassembled WGS sequence"/>
</dbReference>